<protein>
    <recommendedName>
        <fullName evidence="4">Extracellular solute-binding protein</fullName>
    </recommendedName>
</protein>
<sequence length="131" mass="14566">MAASYNGRIISAKKQGAPLALSWEQALLQYDYWVVLKDAPNKENAFKFLAYISQAKPQAAFSTEIPYGPINSDAFALLSKDLVEALPGAPERKGKEIPQNYGIRPPKAVCPDLLIGFKSMPYVMRYSDFPH</sequence>
<evidence type="ECO:0008006" key="4">
    <source>
        <dbReference type="Google" id="ProtNLM"/>
    </source>
</evidence>
<reference evidence="2 3" key="1">
    <citation type="submission" date="2016-06" db="EMBL/GenBank/DDBJ databases">
        <title>Microsymbionts genomes from the relict species Vavilovia formosa.</title>
        <authorList>
            <person name="Chirak E."/>
            <person name="Kimeklis A."/>
            <person name="Andronov E."/>
        </authorList>
    </citation>
    <scope>NUCLEOTIDE SEQUENCE [LARGE SCALE GENOMIC DNA]</scope>
    <source>
        <strain evidence="2 3">Vaf10</strain>
        <plasmid evidence="3">Plasmid unnamed7</plasmid>
    </source>
</reference>
<geneLocation type="plasmid" evidence="2 3">
    <name>unnamed7</name>
</geneLocation>
<evidence type="ECO:0000256" key="1">
    <source>
        <dbReference type="ARBA" id="ARBA00022764"/>
    </source>
</evidence>
<dbReference type="Pfam" id="PF13416">
    <property type="entry name" value="SBP_bac_8"/>
    <property type="match status" value="1"/>
</dbReference>
<keyword evidence="1" id="KW-0574">Periplasm</keyword>
<organism evidence="2 3">
    <name type="scientific">Rhizobium leguminosarum</name>
    <dbReference type="NCBI Taxonomy" id="384"/>
    <lineage>
        <taxon>Bacteria</taxon>
        <taxon>Pseudomonadati</taxon>
        <taxon>Pseudomonadota</taxon>
        <taxon>Alphaproteobacteria</taxon>
        <taxon>Hyphomicrobiales</taxon>
        <taxon>Rhizobiaceae</taxon>
        <taxon>Rhizobium/Agrobacterium group</taxon>
        <taxon>Rhizobium</taxon>
    </lineage>
</organism>
<dbReference type="SUPFAM" id="SSF53850">
    <property type="entry name" value="Periplasmic binding protein-like II"/>
    <property type="match status" value="1"/>
</dbReference>
<gene>
    <name evidence="2" type="ORF">BA011_39945</name>
</gene>
<dbReference type="AlphaFoldDB" id="A0A1B1CK05"/>
<dbReference type="InterPro" id="IPR006059">
    <property type="entry name" value="SBP"/>
</dbReference>
<dbReference type="Gene3D" id="3.40.190.10">
    <property type="entry name" value="Periplasmic binding protein-like II"/>
    <property type="match status" value="1"/>
</dbReference>
<name>A0A1B1CK05_RHILE</name>
<dbReference type="EMBL" id="CP016288">
    <property type="protein sequence ID" value="ANP90103.1"/>
    <property type="molecule type" value="Genomic_DNA"/>
</dbReference>
<proteinExistence type="predicted"/>
<keyword evidence="2" id="KW-0614">Plasmid</keyword>
<dbReference type="Proteomes" id="UP000092691">
    <property type="component" value="Plasmid unnamed7"/>
</dbReference>
<evidence type="ECO:0000313" key="3">
    <source>
        <dbReference type="Proteomes" id="UP000092691"/>
    </source>
</evidence>
<evidence type="ECO:0000313" key="2">
    <source>
        <dbReference type="EMBL" id="ANP90103.1"/>
    </source>
</evidence>
<accession>A0A1B1CK05</accession>